<evidence type="ECO:0000259" key="3">
    <source>
        <dbReference type="Pfam" id="PF02926"/>
    </source>
</evidence>
<protein>
    <submittedName>
        <fullName evidence="4">THUMP domain-containing protein 1</fullName>
    </submittedName>
</protein>
<dbReference type="GO" id="GO:0003723">
    <property type="term" value="F:RNA binding"/>
    <property type="evidence" value="ECO:0007669"/>
    <property type="project" value="InterPro"/>
</dbReference>
<dbReference type="Pfam" id="PF02926">
    <property type="entry name" value="THUMP"/>
    <property type="match status" value="1"/>
</dbReference>
<keyword evidence="1" id="KW-0175">Coiled coil</keyword>
<proteinExistence type="predicted"/>
<dbReference type="EMBL" id="GGYP01007737">
    <property type="protein sequence ID" value="MDE52508.1"/>
    <property type="molecule type" value="Transcribed_RNA"/>
</dbReference>
<dbReference type="PANTHER" id="PTHR13452:SF10">
    <property type="entry name" value="THUMP DOMAIN-CONTAINING PROTEIN 1"/>
    <property type="match status" value="1"/>
</dbReference>
<organism evidence="4">
    <name type="scientific">Aceria tosichella</name>
    <name type="common">wheat curl mite</name>
    <dbReference type="NCBI Taxonomy" id="561515"/>
    <lineage>
        <taxon>Eukaryota</taxon>
        <taxon>Metazoa</taxon>
        <taxon>Ecdysozoa</taxon>
        <taxon>Arthropoda</taxon>
        <taxon>Chelicerata</taxon>
        <taxon>Arachnida</taxon>
        <taxon>Acari</taxon>
        <taxon>Acariformes</taxon>
        <taxon>Trombidiformes</taxon>
        <taxon>Prostigmata</taxon>
        <taxon>Eupodina</taxon>
        <taxon>Eriophyoidea</taxon>
        <taxon>Eriophyidae</taxon>
        <taxon>Eriophyinae</taxon>
        <taxon>Aceriini</taxon>
        <taxon>Aceria</taxon>
    </lineage>
</organism>
<gene>
    <name evidence="4" type="primary">Thumpd1</name>
    <name evidence="4" type="ORF">g.14886</name>
</gene>
<feature type="domain" description="THUMP" evidence="3">
    <location>
        <begin position="171"/>
        <end position="250"/>
    </location>
</feature>
<dbReference type="CDD" id="cd11717">
    <property type="entry name" value="THUMP_THUMPD1_like"/>
    <property type="match status" value="1"/>
</dbReference>
<evidence type="ECO:0000256" key="1">
    <source>
        <dbReference type="SAM" id="Coils"/>
    </source>
</evidence>
<dbReference type="SUPFAM" id="SSF143437">
    <property type="entry name" value="THUMP domain-like"/>
    <property type="match status" value="1"/>
</dbReference>
<dbReference type="InterPro" id="IPR004114">
    <property type="entry name" value="THUMP_dom"/>
</dbReference>
<evidence type="ECO:0000313" key="4">
    <source>
        <dbReference type="EMBL" id="MDE52508.1"/>
    </source>
</evidence>
<accession>A0A6G1SQ22</accession>
<feature type="coiled-coil region" evidence="1">
    <location>
        <begin position="78"/>
        <end position="105"/>
    </location>
</feature>
<feature type="region of interest" description="Disordered" evidence="2">
    <location>
        <begin position="270"/>
        <end position="297"/>
    </location>
</feature>
<dbReference type="InterPro" id="IPR040183">
    <property type="entry name" value="THUMPD1-like"/>
</dbReference>
<dbReference type="Gene3D" id="3.30.2300.10">
    <property type="entry name" value="THUMP superfamily"/>
    <property type="match status" value="1"/>
</dbReference>
<name>A0A6G1SQ22_9ACAR</name>
<reference evidence="4" key="1">
    <citation type="submission" date="2018-10" db="EMBL/GenBank/DDBJ databases">
        <title>Transcriptome assembly of Aceria tosichella (Wheat curl mite) Type 2.</title>
        <authorList>
            <person name="Scully E.D."/>
            <person name="Geib S.M."/>
            <person name="Palmer N.A."/>
            <person name="Gupta A.K."/>
            <person name="Sarath G."/>
            <person name="Tatineni S."/>
        </authorList>
    </citation>
    <scope>NUCLEOTIDE SEQUENCE</scope>
    <source>
        <strain evidence="4">LincolnNE</strain>
    </source>
</reference>
<dbReference type="PANTHER" id="PTHR13452">
    <property type="entry name" value="THUMP DOMAIN CONTAINING PROTEIN 1-RELATED"/>
    <property type="match status" value="1"/>
</dbReference>
<dbReference type="GO" id="GO:0006400">
    <property type="term" value="P:tRNA modification"/>
    <property type="evidence" value="ECO:0007669"/>
    <property type="project" value="InterPro"/>
</dbReference>
<sequence>MSSQDRKPKSYYVDYTRQRNRRGRGGGSTNNARFREVPEFGQGGHKGFIITSIDEVKSYFEMRNVLEGYYHELYDKPAEQQNDDKAKHQTTEDELESELRDLRLSKPFKQIKTHCKNSIFLNITDKFSHVDPVPIVNRFFDQMAEERTNRTSNTYKVLPVFDSFRNNVASAKEAIKKVLSNNFLDDNKSYFIEFQTRGNYKLESDDKQRMIEGVAEAVAELRPNWRVNRDNVDCMIVLVALRDICCLSVVEKYFQRSKYNVVEFCKSFHEQKETDTSKKEDGHEESEETRRDSPKSD</sequence>
<feature type="region of interest" description="Disordered" evidence="2">
    <location>
        <begin position="1"/>
        <end position="34"/>
    </location>
</feature>
<evidence type="ECO:0000256" key="2">
    <source>
        <dbReference type="SAM" id="MobiDB-lite"/>
    </source>
</evidence>
<dbReference type="AlphaFoldDB" id="A0A6G1SQ22"/>